<evidence type="ECO:0000256" key="2">
    <source>
        <dbReference type="ARBA" id="ARBA00022741"/>
    </source>
</evidence>
<dbReference type="STRING" id="71717.A0A4Y7TKP2"/>
<organism evidence="7 8">
    <name type="scientific">Coprinellus micaceus</name>
    <name type="common">Glistening ink-cap mushroom</name>
    <name type="synonym">Coprinus micaceus</name>
    <dbReference type="NCBI Taxonomy" id="71717"/>
    <lineage>
        <taxon>Eukaryota</taxon>
        <taxon>Fungi</taxon>
        <taxon>Dikarya</taxon>
        <taxon>Basidiomycota</taxon>
        <taxon>Agaricomycotina</taxon>
        <taxon>Agaricomycetes</taxon>
        <taxon>Agaricomycetidae</taxon>
        <taxon>Agaricales</taxon>
        <taxon>Agaricineae</taxon>
        <taxon>Psathyrellaceae</taxon>
        <taxon>Coprinellus</taxon>
    </lineage>
</organism>
<dbReference type="Proteomes" id="UP000298030">
    <property type="component" value="Unassembled WGS sequence"/>
</dbReference>
<sequence>MQRTNFYALQSPSSISLASSNGEDFLSQSSSSENSSGDRPFNKRRKRGKKNLPLSYLKTDVNTHLPRSGSLSPNSILHHFCSPSHPPSAPWISPPTNVSTSQPIATPPVSESPSTSPVSRWDELEVRARDIKESGYPYTFTEAGRQLFLLLDSDILATRRPYRRFLQYTGQKAQILVNALQWILQFHPSLEGPQRRKLLKALLRLTQRNRMLPEVYRIRDVGIGEVAYQSSGVDVYRGTHRGRVVCLKKYRSFNEVTQGETTEMWIKEAVLWFNHRHPGIIPFEGILQVGPSPKSTYLVSPFLEHGTVPNFLNSHPHVDRRLLVQDILSAIAFLHESHVVHGDIKGCNVLVNQSGRAVLADLGLSRLSDSDVITWTSIQTTSLSAGTLPFLAPELLRAHQTIMTPSTASDVYALGCFTYEVFTGLAPFGEIIRGLRYGAAAHQMATHVGMNGRHPSKPPFGSAPYLKFGLTEDIWSMMENCWNFEARTRPTANQLLQQWPFLTKLVDIGPSILED</sequence>
<dbReference type="PANTHER" id="PTHR44329">
    <property type="entry name" value="SERINE/THREONINE-PROTEIN KINASE TNNI3K-RELATED"/>
    <property type="match status" value="1"/>
</dbReference>
<evidence type="ECO:0000256" key="1">
    <source>
        <dbReference type="ARBA" id="ARBA00022679"/>
    </source>
</evidence>
<dbReference type="SMART" id="SM00220">
    <property type="entry name" value="S_TKc"/>
    <property type="match status" value="1"/>
</dbReference>
<dbReference type="SUPFAM" id="SSF56112">
    <property type="entry name" value="Protein kinase-like (PK-like)"/>
    <property type="match status" value="1"/>
</dbReference>
<evidence type="ECO:0000256" key="5">
    <source>
        <dbReference type="SAM" id="MobiDB-lite"/>
    </source>
</evidence>
<dbReference type="Gene3D" id="1.10.510.10">
    <property type="entry name" value="Transferase(Phosphotransferase) domain 1"/>
    <property type="match status" value="1"/>
</dbReference>
<evidence type="ECO:0000259" key="6">
    <source>
        <dbReference type="PROSITE" id="PS50011"/>
    </source>
</evidence>
<dbReference type="InterPro" id="IPR000719">
    <property type="entry name" value="Prot_kinase_dom"/>
</dbReference>
<evidence type="ECO:0000313" key="7">
    <source>
        <dbReference type="EMBL" id="TEB34757.1"/>
    </source>
</evidence>
<gene>
    <name evidence="7" type="ORF">FA13DRAFT_1789158</name>
</gene>
<dbReference type="PROSITE" id="PS50011">
    <property type="entry name" value="PROTEIN_KINASE_DOM"/>
    <property type="match status" value="1"/>
</dbReference>
<keyword evidence="8" id="KW-1185">Reference proteome</keyword>
<feature type="domain" description="Protein kinase" evidence="6">
    <location>
        <begin position="215"/>
        <end position="502"/>
    </location>
</feature>
<proteinExistence type="predicted"/>
<dbReference type="InterPro" id="IPR051681">
    <property type="entry name" value="Ser/Thr_Kinases-Pseudokinases"/>
</dbReference>
<feature type="compositionally biased region" description="Low complexity" evidence="5">
    <location>
        <begin position="11"/>
        <end position="20"/>
    </location>
</feature>
<feature type="compositionally biased region" description="Low complexity" evidence="5">
    <location>
        <begin position="107"/>
        <end position="118"/>
    </location>
</feature>
<reference evidence="7 8" key="1">
    <citation type="journal article" date="2019" name="Nat. Ecol. Evol.">
        <title>Megaphylogeny resolves global patterns of mushroom evolution.</title>
        <authorList>
            <person name="Varga T."/>
            <person name="Krizsan K."/>
            <person name="Foldi C."/>
            <person name="Dima B."/>
            <person name="Sanchez-Garcia M."/>
            <person name="Sanchez-Ramirez S."/>
            <person name="Szollosi G.J."/>
            <person name="Szarkandi J.G."/>
            <person name="Papp V."/>
            <person name="Albert L."/>
            <person name="Andreopoulos W."/>
            <person name="Angelini C."/>
            <person name="Antonin V."/>
            <person name="Barry K.W."/>
            <person name="Bougher N.L."/>
            <person name="Buchanan P."/>
            <person name="Buyck B."/>
            <person name="Bense V."/>
            <person name="Catcheside P."/>
            <person name="Chovatia M."/>
            <person name="Cooper J."/>
            <person name="Damon W."/>
            <person name="Desjardin D."/>
            <person name="Finy P."/>
            <person name="Geml J."/>
            <person name="Haridas S."/>
            <person name="Hughes K."/>
            <person name="Justo A."/>
            <person name="Karasinski D."/>
            <person name="Kautmanova I."/>
            <person name="Kiss B."/>
            <person name="Kocsube S."/>
            <person name="Kotiranta H."/>
            <person name="LaButti K.M."/>
            <person name="Lechner B.E."/>
            <person name="Liimatainen K."/>
            <person name="Lipzen A."/>
            <person name="Lukacs Z."/>
            <person name="Mihaltcheva S."/>
            <person name="Morgado L.N."/>
            <person name="Niskanen T."/>
            <person name="Noordeloos M.E."/>
            <person name="Ohm R.A."/>
            <person name="Ortiz-Santana B."/>
            <person name="Ovrebo C."/>
            <person name="Racz N."/>
            <person name="Riley R."/>
            <person name="Savchenko A."/>
            <person name="Shiryaev A."/>
            <person name="Soop K."/>
            <person name="Spirin V."/>
            <person name="Szebenyi C."/>
            <person name="Tomsovsky M."/>
            <person name="Tulloss R.E."/>
            <person name="Uehling J."/>
            <person name="Grigoriev I.V."/>
            <person name="Vagvolgyi C."/>
            <person name="Papp T."/>
            <person name="Martin F.M."/>
            <person name="Miettinen O."/>
            <person name="Hibbett D.S."/>
            <person name="Nagy L.G."/>
        </authorList>
    </citation>
    <scope>NUCLEOTIDE SEQUENCE [LARGE SCALE GENOMIC DNA]</scope>
    <source>
        <strain evidence="7 8">FP101781</strain>
    </source>
</reference>
<evidence type="ECO:0000256" key="4">
    <source>
        <dbReference type="ARBA" id="ARBA00022840"/>
    </source>
</evidence>
<dbReference type="GO" id="GO:0005524">
    <property type="term" value="F:ATP binding"/>
    <property type="evidence" value="ECO:0007669"/>
    <property type="project" value="UniProtKB-KW"/>
</dbReference>
<name>A0A4Y7TKP2_COPMI</name>
<feature type="compositionally biased region" description="Polar residues" evidence="5">
    <location>
        <begin position="1"/>
        <end position="10"/>
    </location>
</feature>
<dbReference type="Pfam" id="PF00069">
    <property type="entry name" value="Pkinase"/>
    <property type="match status" value="1"/>
</dbReference>
<dbReference type="GO" id="GO:0004674">
    <property type="term" value="F:protein serine/threonine kinase activity"/>
    <property type="evidence" value="ECO:0007669"/>
    <property type="project" value="TreeGrafter"/>
</dbReference>
<dbReference type="OrthoDB" id="122279at2759"/>
<feature type="region of interest" description="Disordered" evidence="5">
    <location>
        <begin position="1"/>
        <end position="57"/>
    </location>
</feature>
<keyword evidence="2" id="KW-0547">Nucleotide-binding</keyword>
<dbReference type="PROSITE" id="PS00108">
    <property type="entry name" value="PROTEIN_KINASE_ST"/>
    <property type="match status" value="1"/>
</dbReference>
<dbReference type="PANTHER" id="PTHR44329:SF288">
    <property type="entry name" value="MITOGEN-ACTIVATED PROTEIN KINASE KINASE KINASE 20"/>
    <property type="match status" value="1"/>
</dbReference>
<dbReference type="AlphaFoldDB" id="A0A4Y7TKP2"/>
<dbReference type="InterPro" id="IPR011009">
    <property type="entry name" value="Kinase-like_dom_sf"/>
</dbReference>
<dbReference type="EMBL" id="QPFP01000009">
    <property type="protein sequence ID" value="TEB34757.1"/>
    <property type="molecule type" value="Genomic_DNA"/>
</dbReference>
<keyword evidence="1" id="KW-0808">Transferase</keyword>
<evidence type="ECO:0000256" key="3">
    <source>
        <dbReference type="ARBA" id="ARBA00022777"/>
    </source>
</evidence>
<keyword evidence="3 7" id="KW-0418">Kinase</keyword>
<comment type="caution">
    <text evidence="7">The sequence shown here is derived from an EMBL/GenBank/DDBJ whole genome shotgun (WGS) entry which is preliminary data.</text>
</comment>
<accession>A0A4Y7TKP2</accession>
<feature type="region of interest" description="Disordered" evidence="5">
    <location>
        <begin position="92"/>
        <end position="118"/>
    </location>
</feature>
<keyword evidence="4" id="KW-0067">ATP-binding</keyword>
<evidence type="ECO:0000313" key="8">
    <source>
        <dbReference type="Proteomes" id="UP000298030"/>
    </source>
</evidence>
<dbReference type="InterPro" id="IPR008271">
    <property type="entry name" value="Ser/Thr_kinase_AS"/>
</dbReference>
<protein>
    <submittedName>
        <fullName evidence="7">Kinase-like protein</fullName>
    </submittedName>
</protein>
<feature type="compositionally biased region" description="Polar residues" evidence="5">
    <location>
        <begin position="94"/>
        <end position="104"/>
    </location>
</feature>